<reference evidence="2 3" key="1">
    <citation type="journal article" date="2019" name="Commun. Biol.">
        <title>The bagworm genome reveals a unique fibroin gene that provides high tensile strength.</title>
        <authorList>
            <person name="Kono N."/>
            <person name="Nakamura H."/>
            <person name="Ohtoshi R."/>
            <person name="Tomita M."/>
            <person name="Numata K."/>
            <person name="Arakawa K."/>
        </authorList>
    </citation>
    <scope>NUCLEOTIDE SEQUENCE [LARGE SCALE GENOMIC DNA]</scope>
</reference>
<evidence type="ECO:0000313" key="3">
    <source>
        <dbReference type="Proteomes" id="UP000299102"/>
    </source>
</evidence>
<name>A0A4C1TRT0_EUMVA</name>
<accession>A0A4C1TRT0</accession>
<keyword evidence="3" id="KW-1185">Reference proteome</keyword>
<organism evidence="2 3">
    <name type="scientific">Eumeta variegata</name>
    <name type="common">Bagworm moth</name>
    <name type="synonym">Eumeta japonica</name>
    <dbReference type="NCBI Taxonomy" id="151549"/>
    <lineage>
        <taxon>Eukaryota</taxon>
        <taxon>Metazoa</taxon>
        <taxon>Ecdysozoa</taxon>
        <taxon>Arthropoda</taxon>
        <taxon>Hexapoda</taxon>
        <taxon>Insecta</taxon>
        <taxon>Pterygota</taxon>
        <taxon>Neoptera</taxon>
        <taxon>Endopterygota</taxon>
        <taxon>Lepidoptera</taxon>
        <taxon>Glossata</taxon>
        <taxon>Ditrysia</taxon>
        <taxon>Tineoidea</taxon>
        <taxon>Psychidae</taxon>
        <taxon>Oiketicinae</taxon>
        <taxon>Eumeta</taxon>
    </lineage>
</organism>
<evidence type="ECO:0000313" key="2">
    <source>
        <dbReference type="EMBL" id="GBP16687.1"/>
    </source>
</evidence>
<evidence type="ECO:0000256" key="1">
    <source>
        <dbReference type="SAM" id="SignalP"/>
    </source>
</evidence>
<sequence>MALVAARKWAGLTGGHHIQSPLHLLLLLFNQVSYSYPKADNAVMVSQGLLESMGGSEHLALTFWWLACSFAPRKHYKKYTLMWSNAVAKSASTRKWTGSLVRYYTLMEYERDVTASIVAFCAASENSGDPLSLSSWILATPLRLRGPMGSDGHLITSVRMLFCLL</sequence>
<feature type="signal peptide" evidence="1">
    <location>
        <begin position="1"/>
        <end position="35"/>
    </location>
</feature>
<dbReference type="AlphaFoldDB" id="A0A4C1TRT0"/>
<dbReference type="Proteomes" id="UP000299102">
    <property type="component" value="Unassembled WGS sequence"/>
</dbReference>
<keyword evidence="1" id="KW-0732">Signal</keyword>
<gene>
    <name evidence="2" type="ORF">EVAR_13313_1</name>
</gene>
<feature type="chain" id="PRO_5020033795" evidence="1">
    <location>
        <begin position="36"/>
        <end position="165"/>
    </location>
</feature>
<comment type="caution">
    <text evidence="2">The sequence shown here is derived from an EMBL/GenBank/DDBJ whole genome shotgun (WGS) entry which is preliminary data.</text>
</comment>
<proteinExistence type="predicted"/>
<protein>
    <submittedName>
        <fullName evidence="2">Uncharacterized protein</fullName>
    </submittedName>
</protein>
<dbReference type="EMBL" id="BGZK01000081">
    <property type="protein sequence ID" value="GBP16687.1"/>
    <property type="molecule type" value="Genomic_DNA"/>
</dbReference>